<keyword evidence="2" id="KW-1185">Reference proteome</keyword>
<gene>
    <name evidence="1" type="ORF">RFI_35016</name>
</gene>
<reference evidence="1 2" key="1">
    <citation type="journal article" date="2013" name="Curr. Biol.">
        <title>The Genome of the Foraminiferan Reticulomyxa filosa.</title>
        <authorList>
            <person name="Glockner G."/>
            <person name="Hulsmann N."/>
            <person name="Schleicher M."/>
            <person name="Noegel A.A."/>
            <person name="Eichinger L."/>
            <person name="Gallinger C."/>
            <person name="Pawlowski J."/>
            <person name="Sierra R."/>
            <person name="Euteneuer U."/>
            <person name="Pillet L."/>
            <person name="Moustafa A."/>
            <person name="Platzer M."/>
            <person name="Groth M."/>
            <person name="Szafranski K."/>
            <person name="Schliwa M."/>
        </authorList>
    </citation>
    <scope>NUCLEOTIDE SEQUENCE [LARGE SCALE GENOMIC DNA]</scope>
</reference>
<name>X6LNY6_RETFI</name>
<comment type="caution">
    <text evidence="1">The sequence shown here is derived from an EMBL/GenBank/DDBJ whole genome shotgun (WGS) entry which is preliminary data.</text>
</comment>
<evidence type="ECO:0000313" key="1">
    <source>
        <dbReference type="EMBL" id="ETO02420.1"/>
    </source>
</evidence>
<dbReference type="EMBL" id="ASPP01035835">
    <property type="protein sequence ID" value="ETO02420.1"/>
    <property type="molecule type" value="Genomic_DNA"/>
</dbReference>
<dbReference type="AlphaFoldDB" id="X6LNY6"/>
<proteinExistence type="predicted"/>
<dbReference type="Proteomes" id="UP000023152">
    <property type="component" value="Unassembled WGS sequence"/>
</dbReference>
<evidence type="ECO:0000313" key="2">
    <source>
        <dbReference type="Proteomes" id="UP000023152"/>
    </source>
</evidence>
<organism evidence="1 2">
    <name type="scientific">Reticulomyxa filosa</name>
    <dbReference type="NCBI Taxonomy" id="46433"/>
    <lineage>
        <taxon>Eukaryota</taxon>
        <taxon>Sar</taxon>
        <taxon>Rhizaria</taxon>
        <taxon>Retaria</taxon>
        <taxon>Foraminifera</taxon>
        <taxon>Monothalamids</taxon>
        <taxon>Reticulomyxidae</taxon>
        <taxon>Reticulomyxa</taxon>
    </lineage>
</organism>
<sequence length="143" mass="17221">QWKFRDNNEQNYKKRMNEFLEKRCCNHNINLFHMFFFKDAIKGSTILTANDGLPFVKKDKNSYRKNLQNIQKKNAIYVSLQKKKSFTVLTNDFFLNGKKLGQQAIQLLCLIFTFFIFKHTKVNKKLFYLININFVMRNKCFIL</sequence>
<accession>X6LNY6</accession>
<protein>
    <submittedName>
        <fullName evidence="1">Uncharacterized protein</fullName>
    </submittedName>
</protein>
<feature type="non-terminal residue" evidence="1">
    <location>
        <position position="1"/>
    </location>
</feature>